<dbReference type="SMART" id="SM00146">
    <property type="entry name" value="PI3Kc"/>
    <property type="match status" value="1"/>
</dbReference>
<evidence type="ECO:0000256" key="14">
    <source>
        <dbReference type="ARBA" id="ARBA00056014"/>
    </source>
</evidence>
<evidence type="ECO:0000256" key="10">
    <source>
        <dbReference type="ARBA" id="ARBA00022777"/>
    </source>
</evidence>
<comment type="subcellular location">
    <subcellularLocation>
        <location evidence="1">Cell membrane</location>
    </subcellularLocation>
    <subcellularLocation>
        <location evidence="2">Cytoplasm</location>
    </subcellularLocation>
</comment>
<comment type="subunit">
    <text evidence="15">Component of a phosphatidylinositol 4-kinase (PI4K) complex, composed of PI4KA, EFR3 (EFR3A or EFR3B), TTC7 (TTC7A or TTC7B) and HYCC (HYCC1 or HYCC2). Interacts with TMEM150A; regulating recruitment to the plasma membrane. Interacts with TTC7A.</text>
</comment>
<dbReference type="InterPro" id="IPR016024">
    <property type="entry name" value="ARM-type_fold"/>
</dbReference>
<keyword evidence="6" id="KW-0963">Cytoplasm</keyword>
<dbReference type="InterPro" id="IPR042236">
    <property type="entry name" value="PI3K_accessory_sf"/>
</dbReference>
<keyword evidence="7" id="KW-0597">Phosphoprotein</keyword>
<dbReference type="PROSITE" id="PS00915">
    <property type="entry name" value="PI3_4_KINASE_1"/>
    <property type="match status" value="1"/>
</dbReference>
<dbReference type="OrthoDB" id="10264149at2759"/>
<evidence type="ECO:0000259" key="17">
    <source>
        <dbReference type="PROSITE" id="PS50290"/>
    </source>
</evidence>
<evidence type="ECO:0000256" key="4">
    <source>
        <dbReference type="ARBA" id="ARBA00012169"/>
    </source>
</evidence>
<dbReference type="GO" id="GO:0005886">
    <property type="term" value="C:plasma membrane"/>
    <property type="evidence" value="ECO:0007669"/>
    <property type="project" value="UniProtKB-SubCell"/>
</dbReference>
<dbReference type="Gene3D" id="1.10.1070.11">
    <property type="entry name" value="Phosphatidylinositol 3-/4-kinase, catalytic domain"/>
    <property type="match status" value="1"/>
</dbReference>
<dbReference type="CDD" id="cd05167">
    <property type="entry name" value="PI4Kc_III_alpha"/>
    <property type="match status" value="1"/>
</dbReference>
<dbReference type="SMART" id="SM00145">
    <property type="entry name" value="PI3Ka"/>
    <property type="match status" value="1"/>
</dbReference>
<keyword evidence="13" id="KW-0472">Membrane</keyword>
<reference evidence="19 20" key="1">
    <citation type="journal article" date="2018" name="Proc. R. Soc. B">
        <title>A non-coding region near Follistatin controls head colour polymorphism in the Gouldian finch.</title>
        <authorList>
            <person name="Toomey M.B."/>
            <person name="Marques C.I."/>
            <person name="Andrade P."/>
            <person name="Araujo P.M."/>
            <person name="Sabatino S."/>
            <person name="Gazda M.A."/>
            <person name="Afonso S."/>
            <person name="Lopes R.J."/>
            <person name="Corbo J.C."/>
            <person name="Carneiro M."/>
        </authorList>
    </citation>
    <scope>NUCLEOTIDE SEQUENCE [LARGE SCALE GENOMIC DNA]</scope>
    <source>
        <strain evidence="19">Red01</strain>
        <tissue evidence="19">Muscle</tissue>
    </source>
</reference>
<comment type="caution">
    <text evidence="19">The sequence shown here is derived from an EMBL/GenBank/DDBJ whole genome shotgun (WGS) entry which is preliminary data.</text>
</comment>
<dbReference type="EC" id="2.7.1.67" evidence="4"/>
<dbReference type="PANTHER" id="PTHR10048">
    <property type="entry name" value="PHOSPHATIDYLINOSITOL KINASE"/>
    <property type="match status" value="1"/>
</dbReference>
<evidence type="ECO:0000256" key="7">
    <source>
        <dbReference type="ARBA" id="ARBA00022553"/>
    </source>
</evidence>
<evidence type="ECO:0000256" key="16">
    <source>
        <dbReference type="ARBA" id="ARBA00067500"/>
    </source>
</evidence>
<dbReference type="GO" id="GO:0005737">
    <property type="term" value="C:cytoplasm"/>
    <property type="evidence" value="ECO:0007669"/>
    <property type="project" value="UniProtKB-SubCell"/>
</dbReference>
<keyword evidence="20" id="KW-1185">Reference proteome</keyword>
<dbReference type="Pfam" id="PF00613">
    <property type="entry name" value="PI3Ka"/>
    <property type="match status" value="1"/>
</dbReference>
<dbReference type="InterPro" id="IPR036940">
    <property type="entry name" value="PI3/4_kinase_cat_sf"/>
</dbReference>
<dbReference type="Proteomes" id="UP000276834">
    <property type="component" value="Unassembled WGS sequence"/>
</dbReference>
<dbReference type="Gene3D" id="1.25.40.70">
    <property type="entry name" value="Phosphatidylinositol 3-kinase, accessory domain (PIK)"/>
    <property type="match status" value="1"/>
</dbReference>
<dbReference type="InterPro" id="IPR018936">
    <property type="entry name" value="PI3/4_kinase_CS"/>
</dbReference>
<dbReference type="PROSITE" id="PS51545">
    <property type="entry name" value="PIK_HELICAL"/>
    <property type="match status" value="1"/>
</dbReference>
<dbReference type="PANTHER" id="PTHR10048:SF15">
    <property type="entry name" value="PHOSPHATIDYLINOSITOL 4-KINASE ALPHA"/>
    <property type="match status" value="1"/>
</dbReference>
<evidence type="ECO:0000256" key="13">
    <source>
        <dbReference type="ARBA" id="ARBA00023136"/>
    </source>
</evidence>
<evidence type="ECO:0000256" key="8">
    <source>
        <dbReference type="ARBA" id="ARBA00022679"/>
    </source>
</evidence>
<keyword evidence="11" id="KW-0067">ATP-binding</keyword>
<dbReference type="InterPro" id="IPR011009">
    <property type="entry name" value="Kinase-like_dom_sf"/>
</dbReference>
<evidence type="ECO:0000256" key="1">
    <source>
        <dbReference type="ARBA" id="ARBA00004236"/>
    </source>
</evidence>
<dbReference type="EMBL" id="QUSF01000030">
    <property type="protein sequence ID" value="RLV99766.1"/>
    <property type="molecule type" value="Genomic_DNA"/>
</dbReference>
<dbReference type="CDD" id="cd00871">
    <property type="entry name" value="PI4Ka"/>
    <property type="match status" value="1"/>
</dbReference>
<evidence type="ECO:0000259" key="18">
    <source>
        <dbReference type="PROSITE" id="PS51545"/>
    </source>
</evidence>
<dbReference type="PROSITE" id="PS50290">
    <property type="entry name" value="PI3_4_KINASE_3"/>
    <property type="match status" value="1"/>
</dbReference>
<sequence length="1296" mass="147657">MSIRWLTRRLPPIKEAKPRLQKLFRDFWLYSVLMGFAVEGSGLWPEEWYEGVCEIATKSPLLTFPSKEPLRSVLQYNSAMKNDTVTSAELNELRSTIINLLDPPPEVSALINKLDFAMSTYLLSVYRLEYMRVLRSTDQDRFQVMFCYFEDKAIQKDKSGMMQCVIAVADKVFEAFLSMMADKPKTKENEEELERHAQFLLVNFNHIHKRIRRVADKYLSGLVDKFPHLLWSGTVLKTMLDILQTLSLSLSADIHKDQPYYDIPDAPYRITVPDTHEARESIVKDFAARCGMILQEAMKWAPSVTKSHLQATQLTERPTCVKKDYSNFMASLNLRNRYAGEVSGMIQFSNATGRTSDLNKLMVKDLNAALESSNTESYTQAMFKMTALLISSKDCDPQLLHHLCWGPLRMFNEHGMETAIACWEWLLAAKNGIEVPFMREMAGAWQMTVEQKVGLFSAEQKEADPLAASEESQPRPCPPEVTPHYIWIEFLVQRFEIAKYCSSDQIEIFSSLLQRSLSLNIGGAKGSLNRHVAAIGPRFKLLTLGLSLLHADVVPNATIRNVLREKVYSTAFDYFSCPSKFPTQGEKRLREDISILIKFWTAMFSDKKYLTASQLVPPDNQDTRSNLDINVGSRQQATQGWINTYPLSSGMSTISKKSGMSKKTNRGTQLHKYYMKRRTLLLSLLATEIERLITWYNPLSSPELDLDQTGESSVANWRSKYISLSEKQWKDNVNLAWSISPYLAVQLPTRFKNTEAIGTEVTRLVRLDPGAVSDVPEAIKYLVTWHTIDADAPELSHVLCWAPTDPPTGLSYFSSMYPPHPLTAQYGVKVLRSFPPDAILFYIPQIVQALRYDKMGYVREYILWAASKSQLLAHQFIWNMKTNIYLDEEGHQKDPDIGELLEQLVEEITGSLSGPAKEFYQREFDFFNKITNVSAIIKPFPKGEERKKACLSALSEVKVQPGCYLPSNPEAIVLDIDYKSGTPMQSAAKAPYLAKFKVKRCGVSELEKEGLRCRSDSIDESEEEDEDSQKICWQAAIFKVGDDCRQDMLALQIIDLFKNIFQLVGLDLFVFPYRVVATAPGCGVIECIPDCTSRDQLGRQTDFGMYDYFTRQYGDESTLAFQKARYNFIRSMAAYSLLLFLLQIKDRHNGNIMLDKQGHIIHIDFGFMFESSPGGNLGWEPDIKLTDEMVMIMGGKMEATPFKWFMEMCVRGYLAVRPYMDAVVSLVTLMLDTGLPCFRGQTIKLLKHRFSPNMTEREAATFIIKIIQNCFLSNRFGFYACFLPMAKGRPSGFKQS</sequence>
<comment type="similarity">
    <text evidence="3">Belongs to the PI3/PI4-kinase family. Type III PI4K subfamily.</text>
</comment>
<feature type="domain" description="PI3K/PI4K catalytic" evidence="17">
    <location>
        <begin position="997"/>
        <end position="1275"/>
    </location>
</feature>
<dbReference type="Gene3D" id="3.30.1010.10">
    <property type="entry name" value="Phosphatidylinositol 3-kinase Catalytic Subunit, Chain A, domain 4"/>
    <property type="match status" value="1"/>
</dbReference>
<feature type="domain" description="PIK helical" evidence="18">
    <location>
        <begin position="719"/>
        <end position="907"/>
    </location>
</feature>
<organism evidence="19 20">
    <name type="scientific">Chloebia gouldiae</name>
    <name type="common">Gouldian finch</name>
    <name type="synonym">Erythrura gouldiae</name>
    <dbReference type="NCBI Taxonomy" id="44316"/>
    <lineage>
        <taxon>Eukaryota</taxon>
        <taxon>Metazoa</taxon>
        <taxon>Chordata</taxon>
        <taxon>Craniata</taxon>
        <taxon>Vertebrata</taxon>
        <taxon>Euteleostomi</taxon>
        <taxon>Archelosauria</taxon>
        <taxon>Archosauria</taxon>
        <taxon>Dinosauria</taxon>
        <taxon>Saurischia</taxon>
        <taxon>Theropoda</taxon>
        <taxon>Coelurosauria</taxon>
        <taxon>Aves</taxon>
        <taxon>Neognathae</taxon>
        <taxon>Neoaves</taxon>
        <taxon>Telluraves</taxon>
        <taxon>Australaves</taxon>
        <taxon>Passeriformes</taxon>
        <taxon>Passeroidea</taxon>
        <taxon>Passeridae</taxon>
        <taxon>Chloebia</taxon>
    </lineage>
</organism>
<dbReference type="SUPFAM" id="SSF48371">
    <property type="entry name" value="ARM repeat"/>
    <property type="match status" value="1"/>
</dbReference>
<keyword evidence="8" id="KW-0808">Transferase</keyword>
<evidence type="ECO:0000256" key="3">
    <source>
        <dbReference type="ARBA" id="ARBA00006209"/>
    </source>
</evidence>
<gene>
    <name evidence="19" type="ORF">DV515_00009477</name>
</gene>
<dbReference type="InterPro" id="IPR015433">
    <property type="entry name" value="PI3/4_kinase"/>
</dbReference>
<dbReference type="Pfam" id="PF00454">
    <property type="entry name" value="PI3_PI4_kinase"/>
    <property type="match status" value="1"/>
</dbReference>
<protein>
    <recommendedName>
        <fullName evidence="16">Phosphatidylinositol 4-kinase alpha</fullName>
        <ecNumber evidence="4">2.7.1.67</ecNumber>
    </recommendedName>
</protein>
<keyword evidence="10" id="KW-0418">Kinase</keyword>
<name>A0A3L8SCL5_CHLGU</name>
<dbReference type="GO" id="GO:0004430">
    <property type="term" value="F:1-phosphatidylinositol 4-kinase activity"/>
    <property type="evidence" value="ECO:0007669"/>
    <property type="project" value="UniProtKB-EC"/>
</dbReference>
<keyword evidence="9" id="KW-0547">Nucleotide-binding</keyword>
<comment type="function">
    <text evidence="14">Acts on phosphatidylinositol (PtdIns) in the first committed step in the production of the second messenger inositol-1,4,5,-trisphosphate.</text>
</comment>
<dbReference type="GO" id="GO:0005524">
    <property type="term" value="F:ATP binding"/>
    <property type="evidence" value="ECO:0007669"/>
    <property type="project" value="UniProtKB-KW"/>
</dbReference>
<dbReference type="InterPro" id="IPR045495">
    <property type="entry name" value="PI4K_N"/>
</dbReference>
<evidence type="ECO:0000313" key="20">
    <source>
        <dbReference type="Proteomes" id="UP000276834"/>
    </source>
</evidence>
<evidence type="ECO:0000256" key="11">
    <source>
        <dbReference type="ARBA" id="ARBA00022840"/>
    </source>
</evidence>
<dbReference type="PROSITE" id="PS00916">
    <property type="entry name" value="PI3_4_KINASE_2"/>
    <property type="match status" value="1"/>
</dbReference>
<dbReference type="FunFam" id="1.10.1070.11:FF:000005">
    <property type="entry name" value="Phosphatidylinositol 4-kinase, catalytic, alpha"/>
    <property type="match status" value="1"/>
</dbReference>
<dbReference type="InterPro" id="IPR001263">
    <property type="entry name" value="PI3K_accessory_dom"/>
</dbReference>
<evidence type="ECO:0000256" key="15">
    <source>
        <dbReference type="ARBA" id="ARBA00062776"/>
    </source>
</evidence>
<dbReference type="STRING" id="44316.ENSEGOP00005005692"/>
<evidence type="ECO:0000256" key="9">
    <source>
        <dbReference type="ARBA" id="ARBA00022741"/>
    </source>
</evidence>
<dbReference type="FunFam" id="1.25.40.70:FF:000002">
    <property type="entry name" value="Phosphatidylinositol 4-kinase, catalytic, alpha"/>
    <property type="match status" value="1"/>
</dbReference>
<dbReference type="FunFam" id="3.30.1010.10:FF:000009">
    <property type="entry name" value="Phosphatidylinositol 4-kinase, catalytic, alpha"/>
    <property type="match status" value="1"/>
</dbReference>
<keyword evidence="5" id="KW-1003">Cell membrane</keyword>
<dbReference type="SUPFAM" id="SSF56112">
    <property type="entry name" value="Protein kinase-like (PK-like)"/>
    <property type="match status" value="1"/>
</dbReference>
<dbReference type="Pfam" id="PF19274">
    <property type="entry name" value="PI4K_N"/>
    <property type="match status" value="2"/>
</dbReference>
<accession>A0A3L8SCL5</accession>
<dbReference type="GO" id="GO:0048015">
    <property type="term" value="P:phosphatidylinositol-mediated signaling"/>
    <property type="evidence" value="ECO:0007669"/>
    <property type="project" value="TreeGrafter"/>
</dbReference>
<evidence type="ECO:0000256" key="2">
    <source>
        <dbReference type="ARBA" id="ARBA00004496"/>
    </source>
</evidence>
<evidence type="ECO:0000313" key="19">
    <source>
        <dbReference type="EMBL" id="RLV99766.1"/>
    </source>
</evidence>
<evidence type="ECO:0000256" key="5">
    <source>
        <dbReference type="ARBA" id="ARBA00022475"/>
    </source>
</evidence>
<dbReference type="GO" id="GO:0046854">
    <property type="term" value="P:phosphatidylinositol phosphate biosynthetic process"/>
    <property type="evidence" value="ECO:0007669"/>
    <property type="project" value="InterPro"/>
</dbReference>
<proteinExistence type="inferred from homology"/>
<keyword evidence="12" id="KW-0443">Lipid metabolism</keyword>
<dbReference type="InterPro" id="IPR000403">
    <property type="entry name" value="PI3/4_kinase_cat_dom"/>
</dbReference>
<evidence type="ECO:0000256" key="6">
    <source>
        <dbReference type="ARBA" id="ARBA00022490"/>
    </source>
</evidence>
<evidence type="ECO:0000256" key="12">
    <source>
        <dbReference type="ARBA" id="ARBA00023098"/>
    </source>
</evidence>